<proteinExistence type="predicted"/>
<evidence type="ECO:0000259" key="1">
    <source>
        <dbReference type="Pfam" id="PF13470"/>
    </source>
</evidence>
<keyword evidence="3" id="KW-1185">Reference proteome</keyword>
<evidence type="ECO:0000313" key="2">
    <source>
        <dbReference type="EMBL" id="MDL5057873.1"/>
    </source>
</evidence>
<evidence type="ECO:0000313" key="3">
    <source>
        <dbReference type="Proteomes" id="UP001230986"/>
    </source>
</evidence>
<dbReference type="Pfam" id="PF13470">
    <property type="entry name" value="PIN_3"/>
    <property type="match status" value="1"/>
</dbReference>
<gene>
    <name evidence="2" type="ORF">QQ055_10475</name>
</gene>
<protein>
    <submittedName>
        <fullName evidence="2">Toxin-antitoxin system toxin component, PIN family</fullName>
    </submittedName>
</protein>
<comment type="caution">
    <text evidence="2">The sequence shown here is derived from an EMBL/GenBank/DDBJ whole genome shotgun (WGS) entry which is preliminary data.</text>
</comment>
<reference evidence="2 3" key="1">
    <citation type="submission" date="2023-06" db="EMBL/GenBank/DDBJ databases">
        <title>Whole genome sequence of Oscillatoria calcuttensis NRMC-F 0142.</title>
        <authorList>
            <person name="Shakena Fathima T."/>
            <person name="Muralitharan G."/>
            <person name="Thajuddin N."/>
        </authorList>
    </citation>
    <scope>NUCLEOTIDE SEQUENCE [LARGE SCALE GENOMIC DNA]</scope>
    <source>
        <strain evidence="2 3">NRMC-F 0142</strain>
    </source>
</reference>
<dbReference type="PANTHER" id="PTHR34610:SF3">
    <property type="entry name" value="SSL7007 PROTEIN"/>
    <property type="match status" value="1"/>
</dbReference>
<dbReference type="SUPFAM" id="SSF88723">
    <property type="entry name" value="PIN domain-like"/>
    <property type="match status" value="1"/>
</dbReference>
<dbReference type="InterPro" id="IPR002716">
    <property type="entry name" value="PIN_dom"/>
</dbReference>
<dbReference type="NCBIfam" id="TIGR00305">
    <property type="entry name" value="putative toxin-antitoxin system toxin component, PIN family"/>
    <property type="match status" value="1"/>
</dbReference>
<feature type="domain" description="PIN" evidence="1">
    <location>
        <begin position="2"/>
        <end position="108"/>
    </location>
</feature>
<sequence>MVLDTNVLISGLLNPFGTPGKIIRLIGSPDLTLCVDAHILAEYEEVMKRPRFQISPKMIDELMESIRLASEIHPPCHLKIDLPDEEDTPFLAVAIASRAEFLITGNIRHFPKTHRQGVNVVTPAEFIMLSSKPGK</sequence>
<dbReference type="Proteomes" id="UP001230986">
    <property type="component" value="Unassembled WGS sequence"/>
</dbReference>
<dbReference type="EMBL" id="JASVEJ010000040">
    <property type="protein sequence ID" value="MDL5057873.1"/>
    <property type="molecule type" value="Genomic_DNA"/>
</dbReference>
<dbReference type="InterPro" id="IPR002850">
    <property type="entry name" value="PIN_toxin-like"/>
</dbReference>
<dbReference type="InterPro" id="IPR029060">
    <property type="entry name" value="PIN-like_dom_sf"/>
</dbReference>
<accession>A0ABT7M0T9</accession>
<dbReference type="PANTHER" id="PTHR34610">
    <property type="entry name" value="SSL7007 PROTEIN"/>
    <property type="match status" value="1"/>
</dbReference>
<name>A0ABT7M0T9_9CYAN</name>
<organism evidence="2 3">
    <name type="scientific">Geitlerinema calcuttense NRMC-F 0142</name>
    <dbReference type="NCBI Taxonomy" id="2922238"/>
    <lineage>
        <taxon>Bacteria</taxon>
        <taxon>Bacillati</taxon>
        <taxon>Cyanobacteriota</taxon>
        <taxon>Cyanophyceae</taxon>
        <taxon>Geitlerinematales</taxon>
        <taxon>Geitlerinemataceae</taxon>
        <taxon>Geitlerinema</taxon>
    </lineage>
</organism>
<dbReference type="RefSeq" id="WP_286004677.1">
    <property type="nucleotide sequence ID" value="NZ_JASVEJ010000040.1"/>
</dbReference>